<organism evidence="1 2">
    <name type="scientific">Streblomastix strix</name>
    <dbReference type="NCBI Taxonomy" id="222440"/>
    <lineage>
        <taxon>Eukaryota</taxon>
        <taxon>Metamonada</taxon>
        <taxon>Preaxostyla</taxon>
        <taxon>Oxymonadida</taxon>
        <taxon>Streblomastigidae</taxon>
        <taxon>Streblomastix</taxon>
    </lineage>
</organism>
<evidence type="ECO:0000313" key="2">
    <source>
        <dbReference type="Proteomes" id="UP000324800"/>
    </source>
</evidence>
<reference evidence="1 2" key="1">
    <citation type="submission" date="2019-03" db="EMBL/GenBank/DDBJ databases">
        <title>Single cell metagenomics reveals metabolic interactions within the superorganism composed of flagellate Streblomastix strix and complex community of Bacteroidetes bacteria on its surface.</title>
        <authorList>
            <person name="Treitli S.C."/>
            <person name="Kolisko M."/>
            <person name="Husnik F."/>
            <person name="Keeling P."/>
            <person name="Hampl V."/>
        </authorList>
    </citation>
    <scope>NUCLEOTIDE SEQUENCE [LARGE SCALE GENOMIC DNA]</scope>
    <source>
        <strain evidence="1">ST1C</strain>
    </source>
</reference>
<name>A0A5J4PXH8_9EUKA</name>
<comment type="caution">
    <text evidence="1">The sequence shown here is derived from an EMBL/GenBank/DDBJ whole genome shotgun (WGS) entry which is preliminary data.</text>
</comment>
<feature type="non-terminal residue" evidence="1">
    <location>
        <position position="50"/>
    </location>
</feature>
<proteinExistence type="predicted"/>
<protein>
    <submittedName>
        <fullName evidence="1">Uncharacterized protein</fullName>
    </submittedName>
</protein>
<accession>A0A5J4PXH8</accession>
<sequence>MAQTETQLIKIRSPAQSHFINQELKYDLVYQLPDDAFRIETYDSGRAHHE</sequence>
<gene>
    <name evidence="1" type="ORF">EZS28_055821</name>
</gene>
<evidence type="ECO:0000313" key="1">
    <source>
        <dbReference type="EMBL" id="KAA6313043.1"/>
    </source>
</evidence>
<dbReference type="AlphaFoldDB" id="A0A5J4PXH8"/>
<dbReference type="Proteomes" id="UP000324800">
    <property type="component" value="Unassembled WGS sequence"/>
</dbReference>
<dbReference type="EMBL" id="SNRW01048498">
    <property type="protein sequence ID" value="KAA6313043.1"/>
    <property type="molecule type" value="Genomic_DNA"/>
</dbReference>